<keyword evidence="3" id="KW-1185">Reference proteome</keyword>
<evidence type="ECO:0000256" key="1">
    <source>
        <dbReference type="SAM" id="Phobius"/>
    </source>
</evidence>
<feature type="transmembrane region" description="Helical" evidence="1">
    <location>
        <begin position="119"/>
        <end position="139"/>
    </location>
</feature>
<dbReference type="Proteomes" id="UP000322887">
    <property type="component" value="Chromosome"/>
</dbReference>
<gene>
    <name evidence="2" type="ORF">GmarT_29000</name>
</gene>
<accession>A0ABX5YMZ5</accession>
<keyword evidence="1" id="KW-0812">Transmembrane</keyword>
<dbReference type="EMBL" id="CP042910">
    <property type="protein sequence ID" value="QEG17029.1"/>
    <property type="molecule type" value="Genomic_DNA"/>
</dbReference>
<feature type="transmembrane region" description="Helical" evidence="1">
    <location>
        <begin position="159"/>
        <end position="178"/>
    </location>
</feature>
<evidence type="ECO:0000313" key="3">
    <source>
        <dbReference type="Proteomes" id="UP000322887"/>
    </source>
</evidence>
<sequence>MKPTGHDEIILEAGENSVRLNVWIGKVSFLKETVMIKLVEIILKGVLGGVFTGFILGFYLTVLTRDYVIEPGHFQTDVLFEQGQVRFTQVVMLGCMGILALVCPFIVAAEFGPWLRHAVYGLVACLALVVGGALLGSRLMNEPLVYDSKMADRTCIDAARLYGIPTAFVLGPIVGIMIGGAREKWYRQEPGNIESSTRILS</sequence>
<feature type="transmembrane region" description="Helical" evidence="1">
    <location>
        <begin position="41"/>
        <end position="62"/>
    </location>
</feature>
<keyword evidence="1" id="KW-0472">Membrane</keyword>
<protein>
    <submittedName>
        <fullName evidence="2">Uncharacterized protein</fullName>
    </submittedName>
</protein>
<proteinExistence type="predicted"/>
<feature type="transmembrane region" description="Helical" evidence="1">
    <location>
        <begin position="87"/>
        <end position="107"/>
    </location>
</feature>
<reference evidence="2 3" key="1">
    <citation type="submission" date="2019-08" db="EMBL/GenBank/DDBJ databases">
        <title>Deep-cultivation of Planctomycetes and their phenomic and genomic characterization uncovers novel biology.</title>
        <authorList>
            <person name="Wiegand S."/>
            <person name="Jogler M."/>
            <person name="Boedeker C."/>
            <person name="Pinto D."/>
            <person name="Vollmers J."/>
            <person name="Rivas-Marin E."/>
            <person name="Kohn T."/>
            <person name="Peeters S.H."/>
            <person name="Heuer A."/>
            <person name="Rast P."/>
            <person name="Oberbeckmann S."/>
            <person name="Bunk B."/>
            <person name="Jeske O."/>
            <person name="Meyerdierks A."/>
            <person name="Storesund J.E."/>
            <person name="Kallscheuer N."/>
            <person name="Luecker S."/>
            <person name="Lage O.M."/>
            <person name="Pohl T."/>
            <person name="Merkel B.J."/>
            <person name="Hornburger P."/>
            <person name="Mueller R.-W."/>
            <person name="Bruemmer F."/>
            <person name="Labrenz M."/>
            <person name="Spormann A.M."/>
            <person name="Op den Camp H."/>
            <person name="Overmann J."/>
            <person name="Amann R."/>
            <person name="Jetten M.S.M."/>
            <person name="Mascher T."/>
            <person name="Medema M.H."/>
            <person name="Devos D.P."/>
            <person name="Kaster A.-K."/>
            <person name="Ovreas L."/>
            <person name="Rohde M."/>
            <person name="Galperin M.Y."/>
            <person name="Jogler C."/>
        </authorList>
    </citation>
    <scope>NUCLEOTIDE SEQUENCE [LARGE SCALE GENOMIC DNA]</scope>
    <source>
        <strain evidence="2 3">DSM 8797</strain>
    </source>
</reference>
<organism evidence="2 3">
    <name type="scientific">Gimesia maris</name>
    <dbReference type="NCBI Taxonomy" id="122"/>
    <lineage>
        <taxon>Bacteria</taxon>
        <taxon>Pseudomonadati</taxon>
        <taxon>Planctomycetota</taxon>
        <taxon>Planctomycetia</taxon>
        <taxon>Planctomycetales</taxon>
        <taxon>Planctomycetaceae</taxon>
        <taxon>Gimesia</taxon>
    </lineage>
</organism>
<name>A0ABX5YMZ5_9PLAN</name>
<evidence type="ECO:0000313" key="2">
    <source>
        <dbReference type="EMBL" id="QEG17029.1"/>
    </source>
</evidence>
<keyword evidence="1" id="KW-1133">Transmembrane helix</keyword>